<feature type="transmembrane region" description="Helical" evidence="7">
    <location>
        <begin position="257"/>
        <end position="278"/>
    </location>
</feature>
<keyword evidence="9" id="KW-1185">Reference proteome</keyword>
<feature type="transmembrane region" description="Helical" evidence="7">
    <location>
        <begin position="461"/>
        <end position="482"/>
    </location>
</feature>
<evidence type="ECO:0000313" key="8">
    <source>
        <dbReference type="EMBL" id="QUI23264.1"/>
    </source>
</evidence>
<dbReference type="PANTHER" id="PTHR42948:SF1">
    <property type="entry name" value="TRANSPORTER"/>
    <property type="match status" value="1"/>
</dbReference>
<dbReference type="PROSITE" id="PS00610">
    <property type="entry name" value="NA_NEUROTRAN_SYMP_1"/>
    <property type="match status" value="1"/>
</dbReference>
<dbReference type="SUPFAM" id="SSF161070">
    <property type="entry name" value="SNF-like"/>
    <property type="match status" value="1"/>
</dbReference>
<dbReference type="Pfam" id="PF00209">
    <property type="entry name" value="SNF"/>
    <property type="match status" value="2"/>
</dbReference>
<dbReference type="PRINTS" id="PR00176">
    <property type="entry name" value="NANEUSMPORT"/>
</dbReference>
<evidence type="ECO:0000256" key="1">
    <source>
        <dbReference type="ARBA" id="ARBA00004141"/>
    </source>
</evidence>
<dbReference type="InterPro" id="IPR000175">
    <property type="entry name" value="Na/ntran_symport"/>
</dbReference>
<dbReference type="EMBL" id="CP058649">
    <property type="protein sequence ID" value="QUI23264.1"/>
    <property type="molecule type" value="Genomic_DNA"/>
</dbReference>
<name>A0A8J8SHB6_9FIRM</name>
<feature type="transmembrane region" description="Helical" evidence="7">
    <location>
        <begin position="86"/>
        <end position="114"/>
    </location>
</feature>
<comment type="subcellular location">
    <subcellularLocation>
        <location evidence="1">Membrane</location>
        <topology evidence="1">Multi-pass membrane protein</topology>
    </subcellularLocation>
</comment>
<dbReference type="RefSeq" id="WP_212693945.1">
    <property type="nucleotide sequence ID" value="NZ_CP058649.1"/>
</dbReference>
<dbReference type="PANTHER" id="PTHR42948">
    <property type="entry name" value="TRANSPORTER"/>
    <property type="match status" value="1"/>
</dbReference>
<comment type="similarity">
    <text evidence="6">Belongs to the sodium:neurotransmitter symporter (SNF) (TC 2.A.22) family.</text>
</comment>
<dbReference type="GO" id="GO:0016020">
    <property type="term" value="C:membrane"/>
    <property type="evidence" value="ECO:0007669"/>
    <property type="project" value="UniProtKB-SubCell"/>
</dbReference>
<dbReference type="PROSITE" id="PS50267">
    <property type="entry name" value="NA_NEUROTRAN_SYMP_3"/>
    <property type="match status" value="1"/>
</dbReference>
<accession>A0A8J8SHB6</accession>
<feature type="transmembrane region" description="Helical" evidence="7">
    <location>
        <begin position="43"/>
        <end position="65"/>
    </location>
</feature>
<evidence type="ECO:0000256" key="2">
    <source>
        <dbReference type="ARBA" id="ARBA00022448"/>
    </source>
</evidence>
<dbReference type="InterPro" id="IPR037272">
    <property type="entry name" value="SNS_sf"/>
</dbReference>
<organism evidence="8 9">
    <name type="scientific">Vallitalea pronyensis</name>
    <dbReference type="NCBI Taxonomy" id="1348613"/>
    <lineage>
        <taxon>Bacteria</taxon>
        <taxon>Bacillati</taxon>
        <taxon>Bacillota</taxon>
        <taxon>Clostridia</taxon>
        <taxon>Lachnospirales</taxon>
        <taxon>Vallitaleaceae</taxon>
        <taxon>Vallitalea</taxon>
    </lineage>
</organism>
<feature type="transmembrane region" description="Helical" evidence="7">
    <location>
        <begin position="178"/>
        <end position="201"/>
    </location>
</feature>
<feature type="transmembrane region" description="Helical" evidence="7">
    <location>
        <begin position="357"/>
        <end position="378"/>
    </location>
</feature>
<gene>
    <name evidence="8" type="ORF">HZI73_13640</name>
</gene>
<feature type="transmembrane region" description="Helical" evidence="7">
    <location>
        <begin position="221"/>
        <end position="245"/>
    </location>
</feature>
<keyword evidence="3 6" id="KW-0812">Transmembrane</keyword>
<keyword evidence="5 7" id="KW-0472">Membrane</keyword>
<dbReference type="CDD" id="cd10334">
    <property type="entry name" value="SLC6sbd_u1"/>
    <property type="match status" value="1"/>
</dbReference>
<feature type="transmembrane region" description="Helical" evidence="7">
    <location>
        <begin position="390"/>
        <end position="409"/>
    </location>
</feature>
<evidence type="ECO:0000256" key="7">
    <source>
        <dbReference type="SAM" id="Phobius"/>
    </source>
</evidence>
<evidence type="ECO:0000256" key="6">
    <source>
        <dbReference type="RuleBase" id="RU003732"/>
    </source>
</evidence>
<feature type="transmembrane region" description="Helical" evidence="7">
    <location>
        <begin position="12"/>
        <end position="31"/>
    </location>
</feature>
<keyword evidence="2 6" id="KW-0813">Transport</keyword>
<proteinExistence type="inferred from homology"/>
<sequence length="504" mass="54912">MAKREQWGSRVGFILAAIGSAVGLGNIWRFPYTVAKNGGGAFLIPYLVALFTAGIPLLILEFGLGHKMRTSAPGIFGRLNKRWQKLGWWQTAIAFVITVYYVAIIGWALSYVIFSLDLSWGIDTADFFKHAYLKRTASPFDFDGIRLGGLIPLIIVWGINYIVLAFGIKGGIEKANKIFMPILFASIIIITIRGLTLPGAFNGLDYLFKPDFSKILEGRVWVAAYGQIFYSLSICFGIMLAYSSYLPKKSDIVNNAFITAFGNCSFSIIAGIAVFSILGNMALSSGKTVEAVAEGGIGLAFIVFPEAINGLPNFRELFGALFFLCLFFAGLSSSMSIIEATVSAVIDKFNMHRLKALSIICGVGFVVSVVFVTGAGVYVLDIVDHFVNNYGVAIAGLIEALLIGWFFNVRSIRNYVNPLSDFGVGNWWELCIKLVTPLILGIMVVLKVIDDIKQPYEGYPIAALLVYGVGVIVLTVVLGLILSSVKGSKTYELALDEGVKNNEF</sequence>
<evidence type="ECO:0000256" key="5">
    <source>
        <dbReference type="ARBA" id="ARBA00023136"/>
    </source>
</evidence>
<keyword evidence="4 7" id="KW-1133">Transmembrane helix</keyword>
<dbReference type="Proteomes" id="UP000683246">
    <property type="component" value="Chromosome"/>
</dbReference>
<dbReference type="AlphaFoldDB" id="A0A8J8SHB6"/>
<dbReference type="GO" id="GO:0015293">
    <property type="term" value="F:symporter activity"/>
    <property type="evidence" value="ECO:0007669"/>
    <property type="project" value="UniProtKB-KW"/>
</dbReference>
<protein>
    <recommendedName>
        <fullName evidence="6">Transporter</fullName>
    </recommendedName>
</protein>
<evidence type="ECO:0000256" key="4">
    <source>
        <dbReference type="ARBA" id="ARBA00022989"/>
    </source>
</evidence>
<reference evidence="8" key="1">
    <citation type="submission" date="2020-07" db="EMBL/GenBank/DDBJ databases">
        <title>Vallitalea pronyensis genome.</title>
        <authorList>
            <person name="Postec A."/>
        </authorList>
    </citation>
    <scope>NUCLEOTIDE SEQUENCE</scope>
    <source>
        <strain evidence="8">FatNI3</strain>
    </source>
</reference>
<evidence type="ECO:0000256" key="3">
    <source>
        <dbReference type="ARBA" id="ARBA00022692"/>
    </source>
</evidence>
<feature type="transmembrane region" description="Helical" evidence="7">
    <location>
        <begin position="320"/>
        <end position="345"/>
    </location>
</feature>
<dbReference type="KEGG" id="vpy:HZI73_13640"/>
<dbReference type="NCBIfam" id="NF037979">
    <property type="entry name" value="Na_transp"/>
    <property type="match status" value="1"/>
</dbReference>
<feature type="transmembrane region" description="Helical" evidence="7">
    <location>
        <begin position="430"/>
        <end position="449"/>
    </location>
</feature>
<evidence type="ECO:0000313" key="9">
    <source>
        <dbReference type="Proteomes" id="UP000683246"/>
    </source>
</evidence>
<keyword evidence="6" id="KW-0769">Symport</keyword>
<feature type="transmembrane region" description="Helical" evidence="7">
    <location>
        <begin position="145"/>
        <end position="166"/>
    </location>
</feature>